<dbReference type="AlphaFoldDB" id="A0A917A9R9"/>
<dbReference type="Proteomes" id="UP000612855">
    <property type="component" value="Unassembled WGS sequence"/>
</dbReference>
<feature type="domain" description="Hedgehog/Intein (Hint)" evidence="1">
    <location>
        <begin position="176"/>
        <end position="318"/>
    </location>
</feature>
<keyword evidence="3" id="KW-1185">Reference proteome</keyword>
<evidence type="ECO:0000313" key="3">
    <source>
        <dbReference type="Proteomes" id="UP000612855"/>
    </source>
</evidence>
<dbReference type="InterPro" id="IPR028992">
    <property type="entry name" value="Hedgehog/Intein_dom"/>
</dbReference>
<sequence length="365" mass="39690">MGWFAVSPLRPVRTRPPTEADIGEALARAAHLSPVLTTGTLMTELYAALPDRETVLLRIEAPGFDMSVRHLPGATILLTLDTAEGAREARVDIARLSRTPILRISVTWDAATALARLWVEAPDIDASPLWCDIPGPFRPPRDALCLAALSPVAGHWGEEVNHLAVSNRLHAVGPRPALAANALIETPQGLVRTDRIRPGDMVLARNVEGRRVPTEVRATIRARLPARGAFRPVLLHAPYFGLTADTFVAANKKVVIDGSDVEYLYARERVLVPARHLVSTTTGHFVDSADTAIWHQLLLPEQEQLTVAGCEMESLHVGSLRRSPEAHAASLLSAIPRRALPHHAASSFPVLRDYEAAALLAQMSR</sequence>
<proteinExistence type="predicted"/>
<name>A0A917A9R9_9RHOB</name>
<protein>
    <recommendedName>
        <fullName evidence="1">Hedgehog/Intein (Hint) domain-containing protein</fullName>
    </recommendedName>
</protein>
<dbReference type="Pfam" id="PF13403">
    <property type="entry name" value="Hint_2"/>
    <property type="match status" value="1"/>
</dbReference>
<comment type="caution">
    <text evidence="2">The sequence shown here is derived from an EMBL/GenBank/DDBJ whole genome shotgun (WGS) entry which is preliminary data.</text>
</comment>
<evidence type="ECO:0000313" key="2">
    <source>
        <dbReference type="EMBL" id="GGE36893.1"/>
    </source>
</evidence>
<dbReference type="RefSeq" id="WP_188478078.1">
    <property type="nucleotide sequence ID" value="NZ_BMFJ01000001.1"/>
</dbReference>
<organism evidence="2 3">
    <name type="scientific">Primorskyibacter flagellatus</name>
    <dbReference type="NCBI Taxonomy" id="1387277"/>
    <lineage>
        <taxon>Bacteria</taxon>
        <taxon>Pseudomonadati</taxon>
        <taxon>Pseudomonadota</taxon>
        <taxon>Alphaproteobacteria</taxon>
        <taxon>Rhodobacterales</taxon>
        <taxon>Roseobacteraceae</taxon>
        <taxon>Primorskyibacter</taxon>
    </lineage>
</organism>
<evidence type="ECO:0000259" key="1">
    <source>
        <dbReference type="Pfam" id="PF13403"/>
    </source>
</evidence>
<dbReference type="EMBL" id="BMFJ01000001">
    <property type="protein sequence ID" value="GGE36893.1"/>
    <property type="molecule type" value="Genomic_DNA"/>
</dbReference>
<gene>
    <name evidence="2" type="ORF">GCM10011360_25830</name>
</gene>
<reference evidence="3" key="1">
    <citation type="journal article" date="2019" name="Int. J. Syst. Evol. Microbiol.">
        <title>The Global Catalogue of Microorganisms (GCM) 10K type strain sequencing project: providing services to taxonomists for standard genome sequencing and annotation.</title>
        <authorList>
            <consortium name="The Broad Institute Genomics Platform"/>
            <consortium name="The Broad Institute Genome Sequencing Center for Infectious Disease"/>
            <person name="Wu L."/>
            <person name="Ma J."/>
        </authorList>
    </citation>
    <scope>NUCLEOTIDE SEQUENCE [LARGE SCALE GENOMIC DNA]</scope>
    <source>
        <strain evidence="3">CGMCC 1.12664</strain>
    </source>
</reference>
<accession>A0A917A9R9</accession>